<keyword evidence="5 9" id="KW-0479">Metal-binding</keyword>
<comment type="pathway">
    <text evidence="2">Secondary metabolite biosynthesis.</text>
</comment>
<dbReference type="CDD" id="cd11065">
    <property type="entry name" value="CYP64-like"/>
    <property type="match status" value="1"/>
</dbReference>
<keyword evidence="11" id="KW-0472">Membrane</keyword>
<evidence type="ECO:0000313" key="13">
    <source>
        <dbReference type="Proteomes" id="UP001175227"/>
    </source>
</evidence>
<name>A0AA39UAS4_9AGAR</name>
<dbReference type="InterPro" id="IPR017972">
    <property type="entry name" value="Cyt_P450_CS"/>
</dbReference>
<evidence type="ECO:0000256" key="11">
    <source>
        <dbReference type="SAM" id="Phobius"/>
    </source>
</evidence>
<comment type="cofactor">
    <cofactor evidence="1 9">
        <name>heme</name>
        <dbReference type="ChEBI" id="CHEBI:30413"/>
    </cofactor>
</comment>
<dbReference type="GO" id="GO:0020037">
    <property type="term" value="F:heme binding"/>
    <property type="evidence" value="ECO:0007669"/>
    <property type="project" value="InterPro"/>
</dbReference>
<keyword evidence="4 9" id="KW-0349">Heme</keyword>
<dbReference type="Proteomes" id="UP001175227">
    <property type="component" value="Unassembled WGS sequence"/>
</dbReference>
<keyword evidence="6 10" id="KW-0560">Oxidoreductase</keyword>
<dbReference type="AlphaFoldDB" id="A0AA39UAS4"/>
<keyword evidence="13" id="KW-1185">Reference proteome</keyword>
<dbReference type="InterPro" id="IPR001128">
    <property type="entry name" value="Cyt_P450"/>
</dbReference>
<keyword evidence="11" id="KW-0812">Transmembrane</keyword>
<dbReference type="PROSITE" id="PS00086">
    <property type="entry name" value="CYTOCHROME_P450"/>
    <property type="match status" value="1"/>
</dbReference>
<dbReference type="GO" id="GO:0005506">
    <property type="term" value="F:iron ion binding"/>
    <property type="evidence" value="ECO:0007669"/>
    <property type="project" value="InterPro"/>
</dbReference>
<comment type="similarity">
    <text evidence="3 10">Belongs to the cytochrome P450 family.</text>
</comment>
<dbReference type="PRINTS" id="PR00463">
    <property type="entry name" value="EP450I"/>
</dbReference>
<dbReference type="InterPro" id="IPR050364">
    <property type="entry name" value="Cytochrome_P450_fung"/>
</dbReference>
<evidence type="ECO:0000256" key="3">
    <source>
        <dbReference type="ARBA" id="ARBA00010617"/>
    </source>
</evidence>
<dbReference type="SUPFAM" id="SSF48264">
    <property type="entry name" value="Cytochrome P450"/>
    <property type="match status" value="1"/>
</dbReference>
<evidence type="ECO:0000256" key="8">
    <source>
        <dbReference type="ARBA" id="ARBA00023033"/>
    </source>
</evidence>
<reference evidence="12" key="1">
    <citation type="submission" date="2023-06" db="EMBL/GenBank/DDBJ databases">
        <authorList>
            <consortium name="Lawrence Berkeley National Laboratory"/>
            <person name="Ahrendt S."/>
            <person name="Sahu N."/>
            <person name="Indic B."/>
            <person name="Wong-Bajracharya J."/>
            <person name="Merenyi Z."/>
            <person name="Ke H.-M."/>
            <person name="Monk M."/>
            <person name="Kocsube S."/>
            <person name="Drula E."/>
            <person name="Lipzen A."/>
            <person name="Balint B."/>
            <person name="Henrissat B."/>
            <person name="Andreopoulos B."/>
            <person name="Martin F.M."/>
            <person name="Harder C.B."/>
            <person name="Rigling D."/>
            <person name="Ford K.L."/>
            <person name="Foster G.D."/>
            <person name="Pangilinan J."/>
            <person name="Papanicolaou A."/>
            <person name="Barry K."/>
            <person name="LaButti K."/>
            <person name="Viragh M."/>
            <person name="Koriabine M."/>
            <person name="Yan M."/>
            <person name="Riley R."/>
            <person name="Champramary S."/>
            <person name="Plett K.L."/>
            <person name="Tsai I.J."/>
            <person name="Slot J."/>
            <person name="Sipos G."/>
            <person name="Plett J."/>
            <person name="Nagy L.G."/>
            <person name="Grigoriev I.V."/>
        </authorList>
    </citation>
    <scope>NUCLEOTIDE SEQUENCE</scope>
    <source>
        <strain evidence="12">ICMP 16352</strain>
    </source>
</reference>
<dbReference type="InterPro" id="IPR036396">
    <property type="entry name" value="Cyt_P450_sf"/>
</dbReference>
<dbReference type="PANTHER" id="PTHR46300:SF7">
    <property type="entry name" value="P450, PUTATIVE (EUROFUNG)-RELATED"/>
    <property type="match status" value="1"/>
</dbReference>
<dbReference type="GO" id="GO:0016705">
    <property type="term" value="F:oxidoreductase activity, acting on paired donors, with incorporation or reduction of molecular oxygen"/>
    <property type="evidence" value="ECO:0007669"/>
    <property type="project" value="InterPro"/>
</dbReference>
<organism evidence="12 13">
    <name type="scientific">Armillaria novae-zelandiae</name>
    <dbReference type="NCBI Taxonomy" id="153914"/>
    <lineage>
        <taxon>Eukaryota</taxon>
        <taxon>Fungi</taxon>
        <taxon>Dikarya</taxon>
        <taxon>Basidiomycota</taxon>
        <taxon>Agaricomycotina</taxon>
        <taxon>Agaricomycetes</taxon>
        <taxon>Agaricomycetidae</taxon>
        <taxon>Agaricales</taxon>
        <taxon>Marasmiineae</taxon>
        <taxon>Physalacriaceae</taxon>
        <taxon>Armillaria</taxon>
    </lineage>
</organism>
<keyword evidence="8 10" id="KW-0503">Monooxygenase</keyword>
<evidence type="ECO:0000256" key="5">
    <source>
        <dbReference type="ARBA" id="ARBA00022723"/>
    </source>
</evidence>
<keyword evidence="11" id="KW-1133">Transmembrane helix</keyword>
<evidence type="ECO:0000313" key="12">
    <source>
        <dbReference type="EMBL" id="KAK0479578.1"/>
    </source>
</evidence>
<evidence type="ECO:0000256" key="1">
    <source>
        <dbReference type="ARBA" id="ARBA00001971"/>
    </source>
</evidence>
<dbReference type="EMBL" id="JAUEPR010000011">
    <property type="protein sequence ID" value="KAK0479578.1"/>
    <property type="molecule type" value="Genomic_DNA"/>
</dbReference>
<evidence type="ECO:0000256" key="4">
    <source>
        <dbReference type="ARBA" id="ARBA00022617"/>
    </source>
</evidence>
<protein>
    <submittedName>
        <fullName evidence="12">Cytochrome P450</fullName>
    </submittedName>
</protein>
<evidence type="ECO:0000256" key="7">
    <source>
        <dbReference type="ARBA" id="ARBA00023004"/>
    </source>
</evidence>
<sequence length="522" mass="58678">MAVGFISHKQLPLHMFSSLVALDIAIVLAGLVFVWRFFHISSRDATFPPGPRGIPLLGNLLDMPSEKEWLTFAQWGEKYGDIVSVSFLGRRLIVINSVEMAINILDKKSSIYSDRPVVGMVGELVGWKNSTIFMSYGTRFRNDRRLTHQLFGNDVNMKRFLPMLEKETHRCLKSILNEPEGLSEHIRKTAGAIILRISYGYVTQEKNDPFVELAERTMTQFGLAASSGGFLANVIPMLIHIPDWFPGAGFKQVAREWALTLNDFVEKPHNYVKHEMAAGRALHSLTSSQLEGGVTAEEEHNLKWLAATLYAGGADTTVASIYAFFKAMLLYPDIQAKAQAELDAVIGDDRLPRFDDRERLPYVNALTLEVSRWHATGPVGLPHCVKEDDVQSGYFIPKGSLVYANIWRMLHDPAVYDQPFEFRPERFMPTENKEPEQHPYKSAFGFGRRICPGKVLADTSIFISCAMVLSVFNISKYSENGVTFEPDMGHTTGTISHPTPFKCTIKPRSLKALELINEEICD</sequence>
<feature type="transmembrane region" description="Helical" evidence="11">
    <location>
        <begin position="12"/>
        <end position="38"/>
    </location>
</feature>
<dbReference type="Pfam" id="PF00067">
    <property type="entry name" value="p450"/>
    <property type="match status" value="1"/>
</dbReference>
<proteinExistence type="inferred from homology"/>
<dbReference type="PANTHER" id="PTHR46300">
    <property type="entry name" value="P450, PUTATIVE (EUROFUNG)-RELATED-RELATED"/>
    <property type="match status" value="1"/>
</dbReference>
<keyword evidence="7 9" id="KW-0408">Iron</keyword>
<accession>A0AA39UAS4</accession>
<dbReference type="Gene3D" id="1.10.630.10">
    <property type="entry name" value="Cytochrome P450"/>
    <property type="match status" value="1"/>
</dbReference>
<feature type="binding site" description="axial binding residue" evidence="9">
    <location>
        <position position="451"/>
    </location>
    <ligand>
        <name>heme</name>
        <dbReference type="ChEBI" id="CHEBI:30413"/>
    </ligand>
    <ligandPart>
        <name>Fe</name>
        <dbReference type="ChEBI" id="CHEBI:18248"/>
    </ligandPart>
</feature>
<gene>
    <name evidence="12" type="ORF">IW261DRAFT_1365162</name>
</gene>
<evidence type="ECO:0000256" key="9">
    <source>
        <dbReference type="PIRSR" id="PIRSR602401-1"/>
    </source>
</evidence>
<evidence type="ECO:0000256" key="2">
    <source>
        <dbReference type="ARBA" id="ARBA00005179"/>
    </source>
</evidence>
<comment type="caution">
    <text evidence="12">The sequence shown here is derived from an EMBL/GenBank/DDBJ whole genome shotgun (WGS) entry which is preliminary data.</text>
</comment>
<evidence type="ECO:0000256" key="10">
    <source>
        <dbReference type="RuleBase" id="RU000461"/>
    </source>
</evidence>
<evidence type="ECO:0000256" key="6">
    <source>
        <dbReference type="ARBA" id="ARBA00023002"/>
    </source>
</evidence>
<dbReference type="GO" id="GO:0004497">
    <property type="term" value="F:monooxygenase activity"/>
    <property type="evidence" value="ECO:0007669"/>
    <property type="project" value="UniProtKB-KW"/>
</dbReference>
<dbReference type="InterPro" id="IPR002401">
    <property type="entry name" value="Cyt_P450_E_grp-I"/>
</dbReference>